<feature type="transmembrane region" description="Helical" evidence="8">
    <location>
        <begin position="93"/>
        <end position="115"/>
    </location>
</feature>
<organism evidence="10 11">
    <name type="scientific">Fibrella aquatilis</name>
    <dbReference type="NCBI Taxonomy" id="2817059"/>
    <lineage>
        <taxon>Bacteria</taxon>
        <taxon>Pseudomonadati</taxon>
        <taxon>Bacteroidota</taxon>
        <taxon>Cytophagia</taxon>
        <taxon>Cytophagales</taxon>
        <taxon>Spirosomataceae</taxon>
        <taxon>Fibrella</taxon>
    </lineage>
</organism>
<dbReference type="RefSeq" id="WP_207338770.1">
    <property type="nucleotide sequence ID" value="NZ_JAFMYU010000038.1"/>
</dbReference>
<dbReference type="EC" id="2.7.13.3" evidence="2"/>
<feature type="domain" description="Histidine kinase" evidence="9">
    <location>
        <begin position="174"/>
        <end position="365"/>
    </location>
</feature>
<keyword evidence="8" id="KW-0472">Membrane</keyword>
<dbReference type="SMART" id="SM00387">
    <property type="entry name" value="HATPase_c"/>
    <property type="match status" value="1"/>
</dbReference>
<dbReference type="GO" id="GO:0004673">
    <property type="term" value="F:protein histidine kinase activity"/>
    <property type="evidence" value="ECO:0007669"/>
    <property type="project" value="UniProtKB-EC"/>
</dbReference>
<evidence type="ECO:0000256" key="3">
    <source>
        <dbReference type="ARBA" id="ARBA00022553"/>
    </source>
</evidence>
<keyword evidence="8" id="KW-1133">Transmembrane helix</keyword>
<keyword evidence="6 10" id="KW-0418">Kinase</keyword>
<reference evidence="10 11" key="1">
    <citation type="submission" date="2021-03" db="EMBL/GenBank/DDBJ databases">
        <title>Fibrella sp. HMF5036 genome sequencing and assembly.</title>
        <authorList>
            <person name="Kang H."/>
            <person name="Kim H."/>
            <person name="Bae S."/>
            <person name="Joh K."/>
        </authorList>
    </citation>
    <scope>NUCLEOTIDE SEQUENCE [LARGE SCALE GENOMIC DNA]</scope>
    <source>
        <strain evidence="10 11">HMF5036</strain>
    </source>
</reference>
<dbReference type="PROSITE" id="PS50109">
    <property type="entry name" value="HIS_KIN"/>
    <property type="match status" value="1"/>
</dbReference>
<evidence type="ECO:0000256" key="7">
    <source>
        <dbReference type="ARBA" id="ARBA00022840"/>
    </source>
</evidence>
<comment type="catalytic activity">
    <reaction evidence="1">
        <text>ATP + protein L-histidine = ADP + protein N-phospho-L-histidine.</text>
        <dbReference type="EC" id="2.7.13.3"/>
    </reaction>
</comment>
<dbReference type="Pfam" id="PF02518">
    <property type="entry name" value="HATPase_c"/>
    <property type="match status" value="1"/>
</dbReference>
<dbReference type="InterPro" id="IPR011495">
    <property type="entry name" value="Sig_transdc_His_kin_sub2_dim/P"/>
</dbReference>
<sequence>MSLYPTFVSKLNQPYPQPFTVRNALLKASMAGALVALVNLVFQPFGLAEFQHTHKPWILLGFGIPVFFWVGMPGIALGFLFPKSRRYQQRHWTVWKQLIANAVITFGVAASLFFYAKWVGFTPFTSIPYLLICSFSFATLITIFLLFFDTSMYLAEVDKRATLESEELKMLLRESHHRMRNQLQVIASILRLQTNTITDVKALEALRTSEKRLEAIAMLHEKLYKNENVTTVDLCAYLEELTRIVASHHADLTPNVAISVENLTALNVSLDTAVPLGLIVNELITNSFKHAFRHMDHCQIQLILDRAADGRNRLTVRDNGPGIPDGQIMGSGQSLGMRLVNALTQQLRGQLSYQQNGGAEFVVKF</sequence>
<evidence type="ECO:0000256" key="8">
    <source>
        <dbReference type="SAM" id="Phobius"/>
    </source>
</evidence>
<evidence type="ECO:0000256" key="6">
    <source>
        <dbReference type="ARBA" id="ARBA00022777"/>
    </source>
</evidence>
<protein>
    <recommendedName>
        <fullName evidence="2">histidine kinase</fullName>
        <ecNumber evidence="2">2.7.13.3</ecNumber>
    </recommendedName>
</protein>
<keyword evidence="7" id="KW-0067">ATP-binding</keyword>
<comment type="caution">
    <text evidence="10">The sequence shown here is derived from an EMBL/GenBank/DDBJ whole genome shotgun (WGS) entry which is preliminary data.</text>
</comment>
<dbReference type="Gene3D" id="3.30.450.20">
    <property type="entry name" value="PAS domain"/>
    <property type="match status" value="1"/>
</dbReference>
<evidence type="ECO:0000256" key="5">
    <source>
        <dbReference type="ARBA" id="ARBA00022741"/>
    </source>
</evidence>
<evidence type="ECO:0000256" key="1">
    <source>
        <dbReference type="ARBA" id="ARBA00000085"/>
    </source>
</evidence>
<dbReference type="PANTHER" id="PTHR41523">
    <property type="entry name" value="TWO-COMPONENT SYSTEM SENSOR PROTEIN"/>
    <property type="match status" value="1"/>
</dbReference>
<name>A0A939G9M2_9BACT</name>
<dbReference type="AlphaFoldDB" id="A0A939G9M2"/>
<dbReference type="Pfam" id="PF07568">
    <property type="entry name" value="HisKA_2"/>
    <property type="match status" value="1"/>
</dbReference>
<dbReference type="GO" id="GO:0005524">
    <property type="term" value="F:ATP binding"/>
    <property type="evidence" value="ECO:0007669"/>
    <property type="project" value="UniProtKB-KW"/>
</dbReference>
<keyword evidence="11" id="KW-1185">Reference proteome</keyword>
<evidence type="ECO:0000313" key="10">
    <source>
        <dbReference type="EMBL" id="MBO0934804.1"/>
    </source>
</evidence>
<evidence type="ECO:0000313" key="11">
    <source>
        <dbReference type="Proteomes" id="UP000664795"/>
    </source>
</evidence>
<feature type="transmembrane region" description="Helical" evidence="8">
    <location>
        <begin position="57"/>
        <end position="81"/>
    </location>
</feature>
<evidence type="ECO:0000259" key="9">
    <source>
        <dbReference type="PROSITE" id="PS50109"/>
    </source>
</evidence>
<feature type="transmembrane region" description="Helical" evidence="8">
    <location>
        <begin position="24"/>
        <end position="45"/>
    </location>
</feature>
<proteinExistence type="predicted"/>
<dbReference type="Gene3D" id="3.30.565.10">
    <property type="entry name" value="Histidine kinase-like ATPase, C-terminal domain"/>
    <property type="match status" value="1"/>
</dbReference>
<dbReference type="InterPro" id="IPR036890">
    <property type="entry name" value="HATPase_C_sf"/>
</dbReference>
<accession>A0A939G9M2</accession>
<dbReference type="EMBL" id="JAFMYU010000038">
    <property type="protein sequence ID" value="MBO0934804.1"/>
    <property type="molecule type" value="Genomic_DNA"/>
</dbReference>
<evidence type="ECO:0000256" key="4">
    <source>
        <dbReference type="ARBA" id="ARBA00022679"/>
    </source>
</evidence>
<keyword evidence="8" id="KW-0812">Transmembrane</keyword>
<keyword evidence="3" id="KW-0597">Phosphoprotein</keyword>
<dbReference type="SUPFAM" id="SSF55874">
    <property type="entry name" value="ATPase domain of HSP90 chaperone/DNA topoisomerase II/histidine kinase"/>
    <property type="match status" value="1"/>
</dbReference>
<feature type="transmembrane region" description="Helical" evidence="8">
    <location>
        <begin position="127"/>
        <end position="148"/>
    </location>
</feature>
<dbReference type="InterPro" id="IPR005467">
    <property type="entry name" value="His_kinase_dom"/>
</dbReference>
<dbReference type="Proteomes" id="UP000664795">
    <property type="component" value="Unassembled WGS sequence"/>
</dbReference>
<evidence type="ECO:0000256" key="2">
    <source>
        <dbReference type="ARBA" id="ARBA00012438"/>
    </source>
</evidence>
<keyword evidence="5" id="KW-0547">Nucleotide-binding</keyword>
<keyword evidence="4" id="KW-0808">Transferase</keyword>
<gene>
    <name evidence="10" type="ORF">J2I48_27585</name>
</gene>
<dbReference type="InterPro" id="IPR003594">
    <property type="entry name" value="HATPase_dom"/>
</dbReference>
<dbReference type="PANTHER" id="PTHR41523:SF8">
    <property type="entry name" value="ETHYLENE RESPONSE SENSOR PROTEIN"/>
    <property type="match status" value="1"/>
</dbReference>